<keyword evidence="2" id="KW-0378">Hydrolase</keyword>
<name>A0ABV7WRU3_9GAMM</name>
<dbReference type="RefSeq" id="WP_290280298.1">
    <property type="nucleotide sequence ID" value="NZ_JAUFQI010000001.1"/>
</dbReference>
<evidence type="ECO:0000313" key="3">
    <source>
        <dbReference type="Proteomes" id="UP001595710"/>
    </source>
</evidence>
<proteinExistence type="predicted"/>
<dbReference type="Proteomes" id="UP001595710">
    <property type="component" value="Unassembled WGS sequence"/>
</dbReference>
<feature type="domain" description="Serine aminopeptidase S33" evidence="1">
    <location>
        <begin position="33"/>
        <end position="290"/>
    </location>
</feature>
<organism evidence="2 3">
    <name type="scientific">Reinekea marina</name>
    <dbReference type="NCBI Taxonomy" id="1310421"/>
    <lineage>
        <taxon>Bacteria</taxon>
        <taxon>Pseudomonadati</taxon>
        <taxon>Pseudomonadota</taxon>
        <taxon>Gammaproteobacteria</taxon>
        <taxon>Oceanospirillales</taxon>
        <taxon>Saccharospirillaceae</taxon>
        <taxon>Reinekea</taxon>
    </lineage>
</organism>
<dbReference type="InterPro" id="IPR051044">
    <property type="entry name" value="MAG_DAG_Lipase"/>
</dbReference>
<comment type="caution">
    <text evidence="2">The sequence shown here is derived from an EMBL/GenBank/DDBJ whole genome shotgun (WGS) entry which is preliminary data.</text>
</comment>
<keyword evidence="3" id="KW-1185">Reference proteome</keyword>
<dbReference type="EMBL" id="JBHRYN010000007">
    <property type="protein sequence ID" value="MFC3701014.1"/>
    <property type="molecule type" value="Genomic_DNA"/>
</dbReference>
<dbReference type="SUPFAM" id="SSF53474">
    <property type="entry name" value="alpha/beta-Hydrolases"/>
    <property type="match status" value="1"/>
</dbReference>
<dbReference type="InterPro" id="IPR022742">
    <property type="entry name" value="Hydrolase_4"/>
</dbReference>
<gene>
    <name evidence="2" type="ORF">ACFOND_05105</name>
</gene>
<evidence type="ECO:0000259" key="1">
    <source>
        <dbReference type="Pfam" id="PF12146"/>
    </source>
</evidence>
<sequence length="309" mass="34964">MVEGTSLQYLEEFLNAPDGHEIPVRLWRPEPCEQLLVISHGMAEYCERYAPLAEFLTEQNIAVLAINHRGHGMDCPDDDLGHYADDQGWQKVIDDLHQAIEYGRKEIPNVKVSLLGHSMGSFISQAYIQQYGQRLEHLILSATNRIDRPKLHASNLLISAIKAFKGKRSISTFVTQTAFSPFNAKFKPNRTEFDWISRDEAVVDEYIADPFCGFDCTLGLWADFISGMLAIQPKSWPNDVKLHLLSGTSDPVGDMGKGVKLLAKQLKQSEKNLQSVKLYPQARHEIINESNREEVWQDILTILKTGKTL</sequence>
<evidence type="ECO:0000313" key="2">
    <source>
        <dbReference type="EMBL" id="MFC3701014.1"/>
    </source>
</evidence>
<dbReference type="PANTHER" id="PTHR11614">
    <property type="entry name" value="PHOSPHOLIPASE-RELATED"/>
    <property type="match status" value="1"/>
</dbReference>
<accession>A0ABV7WRU3</accession>
<reference evidence="3" key="1">
    <citation type="journal article" date="2019" name="Int. J. Syst. Evol. Microbiol.">
        <title>The Global Catalogue of Microorganisms (GCM) 10K type strain sequencing project: providing services to taxonomists for standard genome sequencing and annotation.</title>
        <authorList>
            <consortium name="The Broad Institute Genomics Platform"/>
            <consortium name="The Broad Institute Genome Sequencing Center for Infectious Disease"/>
            <person name="Wu L."/>
            <person name="Ma J."/>
        </authorList>
    </citation>
    <scope>NUCLEOTIDE SEQUENCE [LARGE SCALE GENOMIC DNA]</scope>
    <source>
        <strain evidence="3">CECT 8288</strain>
    </source>
</reference>
<dbReference type="Pfam" id="PF12146">
    <property type="entry name" value="Hydrolase_4"/>
    <property type="match status" value="1"/>
</dbReference>
<protein>
    <submittedName>
        <fullName evidence="2">Alpha/beta fold hydrolase</fullName>
    </submittedName>
</protein>
<dbReference type="GO" id="GO:0016787">
    <property type="term" value="F:hydrolase activity"/>
    <property type="evidence" value="ECO:0007669"/>
    <property type="project" value="UniProtKB-KW"/>
</dbReference>
<dbReference type="InterPro" id="IPR029058">
    <property type="entry name" value="AB_hydrolase_fold"/>
</dbReference>
<dbReference type="Gene3D" id="3.40.50.1820">
    <property type="entry name" value="alpha/beta hydrolase"/>
    <property type="match status" value="1"/>
</dbReference>